<evidence type="ECO:0000256" key="1">
    <source>
        <dbReference type="SAM" id="Coils"/>
    </source>
</evidence>
<reference evidence="3 4" key="1">
    <citation type="submission" date="2024-02" db="EMBL/GenBank/DDBJ databases">
        <authorList>
            <person name="Chen Y."/>
            <person name="Shah S."/>
            <person name="Dougan E. K."/>
            <person name="Thang M."/>
            <person name="Chan C."/>
        </authorList>
    </citation>
    <scope>NUCLEOTIDE SEQUENCE [LARGE SCALE GENOMIC DNA]</scope>
</reference>
<gene>
    <name evidence="3" type="ORF">SCF082_LOCUS33320</name>
</gene>
<comment type="caution">
    <text evidence="3">The sequence shown here is derived from an EMBL/GenBank/DDBJ whole genome shotgun (WGS) entry which is preliminary data.</text>
</comment>
<accession>A0ABP0NMQ3</accession>
<dbReference type="EMBL" id="CAXAMM010029535">
    <property type="protein sequence ID" value="CAK9064876.1"/>
    <property type="molecule type" value="Genomic_DNA"/>
</dbReference>
<evidence type="ECO:0000313" key="4">
    <source>
        <dbReference type="Proteomes" id="UP001642464"/>
    </source>
</evidence>
<feature type="coiled-coil region" evidence="1">
    <location>
        <begin position="173"/>
        <end position="274"/>
    </location>
</feature>
<evidence type="ECO:0000313" key="3">
    <source>
        <dbReference type="EMBL" id="CAK9064876.1"/>
    </source>
</evidence>
<keyword evidence="4" id="KW-1185">Reference proteome</keyword>
<dbReference type="Proteomes" id="UP001642464">
    <property type="component" value="Unassembled WGS sequence"/>
</dbReference>
<name>A0ABP0NMQ3_9DINO</name>
<feature type="compositionally biased region" description="Basic and acidic residues" evidence="2">
    <location>
        <begin position="150"/>
        <end position="164"/>
    </location>
</feature>
<organism evidence="3 4">
    <name type="scientific">Durusdinium trenchii</name>
    <dbReference type="NCBI Taxonomy" id="1381693"/>
    <lineage>
        <taxon>Eukaryota</taxon>
        <taxon>Sar</taxon>
        <taxon>Alveolata</taxon>
        <taxon>Dinophyceae</taxon>
        <taxon>Suessiales</taxon>
        <taxon>Symbiodiniaceae</taxon>
        <taxon>Durusdinium</taxon>
    </lineage>
</organism>
<sequence length="372" mass="42765">MAVEQRIKARHGAMLREGQRLQEEMRQLRVRSMGEECSLQEAALKAQESQQEEMLLAEALRTAKAAEVEVQAQLRQEDEAFGNAQVQMRTMEAECHQEEKQLAELQASVRSDYVPAQLFKEEEEFLAHLRQERQEAFEGLLSATREEDEASKSLRDSSPERLRSELSQMQAWADGLRAEFRSADAEMDSMQLQLQHLQNQASAQQEARAQRELDWQRANREVRSRAQQALAEERAAADEEAAQQQEFVSLKQESEEFDEDLAWLEERVQQASEKQMVSVSLEEEQSLLSLRLREEVSEAEEQLASLSFALSKELQKHREANQGLRRMVESEQSQLEGYAMEEKLAEDAWKKERQSLAEEAATVAAELQRLAL</sequence>
<evidence type="ECO:0000256" key="2">
    <source>
        <dbReference type="SAM" id="MobiDB-lite"/>
    </source>
</evidence>
<protein>
    <submittedName>
        <fullName evidence="3">Uncharacterized protein</fullName>
    </submittedName>
</protein>
<keyword evidence="1" id="KW-0175">Coiled coil</keyword>
<proteinExistence type="predicted"/>
<feature type="coiled-coil region" evidence="1">
    <location>
        <begin position="56"/>
        <end position="108"/>
    </location>
</feature>
<feature type="region of interest" description="Disordered" evidence="2">
    <location>
        <begin position="141"/>
        <end position="165"/>
    </location>
</feature>